<keyword evidence="3" id="KW-1185">Reference proteome</keyword>
<reference evidence="2 3" key="1">
    <citation type="submission" date="2022-10" db="EMBL/GenBank/DDBJ databases">
        <title>The complete genomes of actinobacterial strains from the NBC collection.</title>
        <authorList>
            <person name="Joergensen T.S."/>
            <person name="Alvarez Arevalo M."/>
            <person name="Sterndorff E.B."/>
            <person name="Faurdal D."/>
            <person name="Vuksanovic O."/>
            <person name="Mourched A.-S."/>
            <person name="Charusanti P."/>
            <person name="Shaw S."/>
            <person name="Blin K."/>
            <person name="Weber T."/>
        </authorList>
    </citation>
    <scope>NUCLEOTIDE SEQUENCE [LARGE SCALE GENOMIC DNA]</scope>
    <source>
        <strain evidence="2 3">NBC_00185</strain>
    </source>
</reference>
<dbReference type="Pfam" id="PF04404">
    <property type="entry name" value="ERF"/>
    <property type="match status" value="1"/>
</dbReference>
<dbReference type="RefSeq" id="WP_406188403.1">
    <property type="nucleotide sequence ID" value="NZ_CP108135.1"/>
</dbReference>
<evidence type="ECO:0000313" key="3">
    <source>
        <dbReference type="Proteomes" id="UP001622496"/>
    </source>
</evidence>
<evidence type="ECO:0000256" key="1">
    <source>
        <dbReference type="SAM" id="MobiDB-lite"/>
    </source>
</evidence>
<feature type="region of interest" description="Disordered" evidence="1">
    <location>
        <begin position="163"/>
        <end position="229"/>
    </location>
</feature>
<evidence type="ECO:0000313" key="2">
    <source>
        <dbReference type="EMBL" id="WTP67162.1"/>
    </source>
</evidence>
<feature type="region of interest" description="Disordered" evidence="1">
    <location>
        <begin position="361"/>
        <end position="393"/>
    </location>
</feature>
<feature type="compositionally biased region" description="Basic and acidic residues" evidence="1">
    <location>
        <begin position="283"/>
        <end position="299"/>
    </location>
</feature>
<feature type="compositionally biased region" description="Basic and acidic residues" evidence="1">
    <location>
        <begin position="163"/>
        <end position="183"/>
    </location>
</feature>
<dbReference type="InterPro" id="IPR007499">
    <property type="entry name" value="ERF_bacteria_virus"/>
</dbReference>
<feature type="compositionally biased region" description="Low complexity" evidence="1">
    <location>
        <begin position="184"/>
        <end position="202"/>
    </location>
</feature>
<protein>
    <submittedName>
        <fullName evidence="2">ERF family protein</fullName>
    </submittedName>
</protein>
<dbReference type="Proteomes" id="UP001622496">
    <property type="component" value="Chromosome"/>
</dbReference>
<feature type="region of interest" description="Disordered" evidence="1">
    <location>
        <begin position="283"/>
        <end position="323"/>
    </location>
</feature>
<accession>A0ABZ1K9I2</accession>
<gene>
    <name evidence="2" type="ORF">OG560_17755</name>
</gene>
<proteinExistence type="predicted"/>
<sequence length="393" mass="42227">MNAPSQHAAPAAPPLPAALAAVEVTYEPAPADAPTGTPRVFAVVAAVMADTMPVGKNQENKSQNYKFRGIDDVMSAMAGPMRSHGLFILPSVASHRQERRGEKMTHTLIRMRYRIYGPAGDCLIADVPGEASDFADKGTNKAQSAALKYLLFTLFMLPVDGRSIDDSDRDQEPPAEHRAERQQRGQQGKQGKQQRGRQQGEQQPRRSDRAEPGPWEQQAPQQQRGRTDYLEAARKTTSREAFDKVRAAAVKAGAPDRYLAELDQIAANKANGTACGCGPREVCDKCGPKTTRQERRDRPAPGQTTTAPTTPPAAQAAPPAAVPDTFANNEHAVALGEMYDAGKAAQLADNREADALFASQFGCPPAKGTPEQLRTMRDDLLEAAEAAPQGVAA</sequence>
<name>A0ABZ1K9I2_9ACTN</name>
<feature type="compositionally biased region" description="Low complexity" evidence="1">
    <location>
        <begin position="300"/>
        <end position="323"/>
    </location>
</feature>
<feature type="compositionally biased region" description="Low complexity" evidence="1">
    <location>
        <begin position="383"/>
        <end position="393"/>
    </location>
</feature>
<organism evidence="2 3">
    <name type="scientific">[Kitasatospora] papulosa</name>
    <dbReference type="NCBI Taxonomy" id="1464011"/>
    <lineage>
        <taxon>Bacteria</taxon>
        <taxon>Bacillati</taxon>
        <taxon>Actinomycetota</taxon>
        <taxon>Actinomycetes</taxon>
        <taxon>Kitasatosporales</taxon>
        <taxon>Streptomycetaceae</taxon>
        <taxon>Streptomyces</taxon>
    </lineage>
</organism>
<dbReference type="EMBL" id="CP108135">
    <property type="protein sequence ID" value="WTP67162.1"/>
    <property type="molecule type" value="Genomic_DNA"/>
</dbReference>